<dbReference type="SUPFAM" id="SSF52540">
    <property type="entry name" value="P-loop containing nucleoside triphosphate hydrolases"/>
    <property type="match status" value="1"/>
</dbReference>
<sequence>TGRCLVFTPMVTQAISLVGELGYDAYYRESIAKEQVLNGFIAEEEGIIVTINALGLGVDLATIRVVIYLGAPSLFLDYI</sequence>
<dbReference type="GeneID" id="54482736"/>
<dbReference type="EMBL" id="ML996567">
    <property type="protein sequence ID" value="KAF2761486.1"/>
    <property type="molecule type" value="Genomic_DNA"/>
</dbReference>
<dbReference type="OrthoDB" id="3945650at2759"/>
<dbReference type="RefSeq" id="XP_033603937.1">
    <property type="nucleotide sequence ID" value="XM_033741682.1"/>
</dbReference>
<protein>
    <recommendedName>
        <fullName evidence="1">Helicase C-terminal domain-containing protein</fullName>
    </recommendedName>
</protein>
<organism evidence="2 3">
    <name type="scientific">Pseudovirgaria hyperparasitica</name>
    <dbReference type="NCBI Taxonomy" id="470096"/>
    <lineage>
        <taxon>Eukaryota</taxon>
        <taxon>Fungi</taxon>
        <taxon>Dikarya</taxon>
        <taxon>Ascomycota</taxon>
        <taxon>Pezizomycotina</taxon>
        <taxon>Dothideomycetes</taxon>
        <taxon>Dothideomycetes incertae sedis</taxon>
        <taxon>Acrospermales</taxon>
        <taxon>Acrospermaceae</taxon>
        <taxon>Pseudovirgaria</taxon>
    </lineage>
</organism>
<reference evidence="2" key="1">
    <citation type="journal article" date="2020" name="Stud. Mycol.">
        <title>101 Dothideomycetes genomes: a test case for predicting lifestyles and emergence of pathogens.</title>
        <authorList>
            <person name="Haridas S."/>
            <person name="Albert R."/>
            <person name="Binder M."/>
            <person name="Bloem J."/>
            <person name="Labutti K."/>
            <person name="Salamov A."/>
            <person name="Andreopoulos B."/>
            <person name="Baker S."/>
            <person name="Barry K."/>
            <person name="Bills G."/>
            <person name="Bluhm B."/>
            <person name="Cannon C."/>
            <person name="Castanera R."/>
            <person name="Culley D."/>
            <person name="Daum C."/>
            <person name="Ezra D."/>
            <person name="Gonzalez J."/>
            <person name="Henrissat B."/>
            <person name="Kuo A."/>
            <person name="Liang C."/>
            <person name="Lipzen A."/>
            <person name="Lutzoni F."/>
            <person name="Magnuson J."/>
            <person name="Mondo S."/>
            <person name="Nolan M."/>
            <person name="Ohm R."/>
            <person name="Pangilinan J."/>
            <person name="Park H.-J."/>
            <person name="Ramirez L."/>
            <person name="Alfaro M."/>
            <person name="Sun H."/>
            <person name="Tritt A."/>
            <person name="Yoshinaga Y."/>
            <person name="Zwiers L.-H."/>
            <person name="Turgeon B."/>
            <person name="Goodwin S."/>
            <person name="Spatafora J."/>
            <person name="Crous P."/>
            <person name="Grigoriev I."/>
        </authorList>
    </citation>
    <scope>NUCLEOTIDE SEQUENCE</scope>
    <source>
        <strain evidence="2">CBS 121739</strain>
    </source>
</reference>
<dbReference type="Proteomes" id="UP000799437">
    <property type="component" value="Unassembled WGS sequence"/>
</dbReference>
<proteinExistence type="predicted"/>
<name>A0A6A6WHL6_9PEZI</name>
<evidence type="ECO:0000313" key="2">
    <source>
        <dbReference type="EMBL" id="KAF2761486.1"/>
    </source>
</evidence>
<evidence type="ECO:0000259" key="1">
    <source>
        <dbReference type="Pfam" id="PF00271"/>
    </source>
</evidence>
<dbReference type="AlphaFoldDB" id="A0A6A6WHL6"/>
<dbReference type="InterPro" id="IPR001650">
    <property type="entry name" value="Helicase_C-like"/>
</dbReference>
<feature type="domain" description="Helicase C-terminal" evidence="1">
    <location>
        <begin position="2"/>
        <end position="73"/>
    </location>
</feature>
<gene>
    <name evidence="2" type="ORF">EJ05DRAFT_435128</name>
</gene>
<dbReference type="Pfam" id="PF00271">
    <property type="entry name" value="Helicase_C"/>
    <property type="match status" value="1"/>
</dbReference>
<evidence type="ECO:0000313" key="3">
    <source>
        <dbReference type="Proteomes" id="UP000799437"/>
    </source>
</evidence>
<dbReference type="InterPro" id="IPR027417">
    <property type="entry name" value="P-loop_NTPase"/>
</dbReference>
<feature type="non-terminal residue" evidence="2">
    <location>
        <position position="1"/>
    </location>
</feature>
<accession>A0A6A6WHL6</accession>
<keyword evidence="3" id="KW-1185">Reference proteome</keyword>
<dbReference type="Gene3D" id="3.40.50.300">
    <property type="entry name" value="P-loop containing nucleotide triphosphate hydrolases"/>
    <property type="match status" value="1"/>
</dbReference>